<evidence type="ECO:0000313" key="4">
    <source>
        <dbReference type="Proteomes" id="UP000035065"/>
    </source>
</evidence>
<reference evidence="3 4" key="1">
    <citation type="journal article" date="2011" name="J. Bacteriol.">
        <title>Draft Genome Sequence of Gordonia neofelifaecis NRRL B-59395, a Cholesterol-Degrading Actinomycete.</title>
        <authorList>
            <person name="Ge F."/>
            <person name="Li W."/>
            <person name="Chen G."/>
            <person name="Liu Y."/>
            <person name="Zhang G."/>
            <person name="Yong B."/>
            <person name="Wang Q."/>
            <person name="Wang N."/>
            <person name="Huang Z."/>
            <person name="Li W."/>
            <person name="Wang J."/>
            <person name="Wu C."/>
            <person name="Xie Q."/>
            <person name="Liu G."/>
        </authorList>
    </citation>
    <scope>NUCLEOTIDE SEQUENCE [LARGE SCALE GENOMIC DNA]</scope>
    <source>
        <strain evidence="3 4">NRRL B-59395</strain>
    </source>
</reference>
<evidence type="ECO:0000256" key="1">
    <source>
        <dbReference type="SAM" id="MobiDB-lite"/>
    </source>
</evidence>
<dbReference type="EMBL" id="AEUD01000004">
    <property type="protein sequence ID" value="EGD55769.1"/>
    <property type="molecule type" value="Genomic_DNA"/>
</dbReference>
<proteinExistence type="predicted"/>
<dbReference type="eggNOG" id="ENOG5031VWI">
    <property type="taxonomic scope" value="Bacteria"/>
</dbReference>
<evidence type="ECO:0000256" key="2">
    <source>
        <dbReference type="SAM" id="SignalP"/>
    </source>
</evidence>
<sequence>MMNRMNRSAVALGSVVAAAATVAAVAGPASAVPAPGSPEGAVTFSARDLGGCRAEFSIVNKTNVTTYTIDWRVDEEDGRTIAGIDFPVYRTGGMSSKANSPTWPDEVPANTVDNRTMVSDRDPVTATYIQDLKNPTGEFKPALPNPDAATHRVDYRIVLGPPGNNGQTPNEQPEWLGDRQWRTITVTGCAAAPDPGTGSVGGGSSSGSLGDLLGGLFG</sequence>
<gene>
    <name evidence="3" type="ORF">SCNU_05995</name>
</gene>
<feature type="signal peptide" evidence="2">
    <location>
        <begin position="1"/>
        <end position="31"/>
    </location>
</feature>
<dbReference type="Proteomes" id="UP000035065">
    <property type="component" value="Unassembled WGS sequence"/>
</dbReference>
<name>F1YHD1_9ACTN</name>
<protein>
    <submittedName>
        <fullName evidence="3">Uncharacterized protein</fullName>
    </submittedName>
</protein>
<feature type="chain" id="PRO_5003271947" evidence="2">
    <location>
        <begin position="32"/>
        <end position="218"/>
    </location>
</feature>
<keyword evidence="2" id="KW-0732">Signal</keyword>
<dbReference type="AlphaFoldDB" id="F1YHD1"/>
<comment type="caution">
    <text evidence="3">The sequence shown here is derived from an EMBL/GenBank/DDBJ whole genome shotgun (WGS) entry which is preliminary data.</text>
</comment>
<keyword evidence="4" id="KW-1185">Reference proteome</keyword>
<organism evidence="3 4">
    <name type="scientific">Gordonia neofelifaecis NRRL B-59395</name>
    <dbReference type="NCBI Taxonomy" id="644548"/>
    <lineage>
        <taxon>Bacteria</taxon>
        <taxon>Bacillati</taxon>
        <taxon>Actinomycetota</taxon>
        <taxon>Actinomycetes</taxon>
        <taxon>Mycobacteriales</taxon>
        <taxon>Gordoniaceae</taxon>
        <taxon>Gordonia</taxon>
    </lineage>
</organism>
<feature type="region of interest" description="Disordered" evidence="1">
    <location>
        <begin position="192"/>
        <end position="218"/>
    </location>
</feature>
<evidence type="ECO:0000313" key="3">
    <source>
        <dbReference type="EMBL" id="EGD55769.1"/>
    </source>
</evidence>
<accession>F1YHD1</accession>